<evidence type="ECO:0000256" key="4">
    <source>
        <dbReference type="ARBA" id="ARBA00022679"/>
    </source>
</evidence>
<dbReference type="OrthoDB" id="9803306at2"/>
<evidence type="ECO:0000256" key="2">
    <source>
        <dbReference type="ARBA" id="ARBA00012415"/>
    </source>
</evidence>
<keyword evidence="10" id="KW-1185">Reference proteome</keyword>
<dbReference type="GO" id="GO:0006011">
    <property type="term" value="P:UDP-alpha-D-glucose metabolic process"/>
    <property type="evidence" value="ECO:0007669"/>
    <property type="project" value="InterPro"/>
</dbReference>
<feature type="domain" description="Nucleotidyl transferase" evidence="8">
    <location>
        <begin position="13"/>
        <end position="270"/>
    </location>
</feature>
<dbReference type="Pfam" id="PF00483">
    <property type="entry name" value="NTP_transferase"/>
    <property type="match status" value="1"/>
</dbReference>
<dbReference type="NCBIfam" id="TIGR01099">
    <property type="entry name" value="galU"/>
    <property type="match status" value="1"/>
</dbReference>
<dbReference type="InterPro" id="IPR005835">
    <property type="entry name" value="NTP_transferase_dom"/>
</dbReference>
<sequence>MSKRIRKVVFPVAGLGTRFLPATKSVPKELLPVVDRPLIQYAVDEAKEAGIEHFIFVTGRGKTAIADYFDHAYELEQTLSSKGKGDALKMLADMRPPAGAASFLRQQEPAGLGHAVWCARDLVGDEPFAVVLADELLKSSPGCLAQMVEAYEKTQGNIVGLVDVPKEHTDRYGVIKPGARDGNLVEVAGMIEKPKPEAAPSTLALVGRYILQPSVFEHLSRQDRGAGGEIQLTDAMARLIGNEPFHGLEFDGIRFDCGNKVGFMAANVAYALEREDMADELREYLRTVI</sequence>
<dbReference type="HOGENOM" id="CLU_029499_1_2_5"/>
<dbReference type="AlphaFoldDB" id="X5MCC6"/>
<evidence type="ECO:0000256" key="7">
    <source>
        <dbReference type="RuleBase" id="RU361259"/>
    </source>
</evidence>
<dbReference type="EC" id="2.7.7.9" evidence="2 7"/>
<dbReference type="InterPro" id="IPR029044">
    <property type="entry name" value="Nucleotide-diphossugar_trans"/>
</dbReference>
<dbReference type="KEGG" id="pect:BN1012_Phect833"/>
<gene>
    <name evidence="9" type="ORF">BN1012_Phect833</name>
</gene>
<keyword evidence="5 7" id="KW-0548">Nucleotidyltransferase</keyword>
<evidence type="ECO:0000256" key="3">
    <source>
        <dbReference type="ARBA" id="ARBA00019048"/>
    </source>
</evidence>
<dbReference type="CDD" id="cd02541">
    <property type="entry name" value="UGPase_prokaryotic"/>
    <property type="match status" value="1"/>
</dbReference>
<dbReference type="InterPro" id="IPR005771">
    <property type="entry name" value="GalU_uridylyltTrfase_bac/arc"/>
</dbReference>
<dbReference type="Gene3D" id="3.90.550.10">
    <property type="entry name" value="Spore Coat Polysaccharide Biosynthesis Protein SpsA, Chain A"/>
    <property type="match status" value="1"/>
</dbReference>
<accession>X5MCC6</accession>
<evidence type="ECO:0000313" key="10">
    <source>
        <dbReference type="Proteomes" id="UP000032160"/>
    </source>
</evidence>
<dbReference type="PANTHER" id="PTHR43197:SF1">
    <property type="entry name" value="UTP--GLUCOSE-1-PHOSPHATE URIDYLYLTRANSFERASE"/>
    <property type="match status" value="1"/>
</dbReference>
<evidence type="ECO:0000313" key="9">
    <source>
        <dbReference type="EMBL" id="CDO59047.1"/>
    </source>
</evidence>
<dbReference type="RefSeq" id="WP_043949822.1">
    <property type="nucleotide sequence ID" value="NZ_HG966617.1"/>
</dbReference>
<dbReference type="EMBL" id="HG966617">
    <property type="protein sequence ID" value="CDO59047.1"/>
    <property type="molecule type" value="Genomic_DNA"/>
</dbReference>
<dbReference type="SUPFAM" id="SSF53448">
    <property type="entry name" value="Nucleotide-diphospho-sugar transferases"/>
    <property type="match status" value="1"/>
</dbReference>
<evidence type="ECO:0000256" key="5">
    <source>
        <dbReference type="ARBA" id="ARBA00022695"/>
    </source>
</evidence>
<dbReference type="STRING" id="1458461.BN1012_Phect833"/>
<evidence type="ECO:0000256" key="1">
    <source>
        <dbReference type="ARBA" id="ARBA00006890"/>
    </source>
</evidence>
<dbReference type="PANTHER" id="PTHR43197">
    <property type="entry name" value="UTP--GLUCOSE-1-PHOSPHATE URIDYLYLTRANSFERASE"/>
    <property type="match status" value="1"/>
</dbReference>
<comment type="similarity">
    <text evidence="1 7">Belongs to the UDPGP type 2 family.</text>
</comment>
<dbReference type="GO" id="GO:0003983">
    <property type="term" value="F:UTP:glucose-1-phosphate uridylyltransferase activity"/>
    <property type="evidence" value="ECO:0007669"/>
    <property type="project" value="UniProtKB-EC"/>
</dbReference>
<name>X5MCC6_9HYPH</name>
<evidence type="ECO:0000259" key="8">
    <source>
        <dbReference type="Pfam" id="PF00483"/>
    </source>
</evidence>
<keyword evidence="4 7" id="KW-0808">Transferase</keyword>
<evidence type="ECO:0000256" key="6">
    <source>
        <dbReference type="ARBA" id="ARBA00048128"/>
    </source>
</evidence>
<organism evidence="9 10">
    <name type="scientific">Candidatus Phaeomarinibacter ectocarpi</name>
    <dbReference type="NCBI Taxonomy" id="1458461"/>
    <lineage>
        <taxon>Bacteria</taxon>
        <taxon>Pseudomonadati</taxon>
        <taxon>Pseudomonadota</taxon>
        <taxon>Alphaproteobacteria</taxon>
        <taxon>Hyphomicrobiales</taxon>
        <taxon>Parvibaculaceae</taxon>
        <taxon>Candidatus Phaeomarinibacter</taxon>
    </lineage>
</organism>
<protein>
    <recommendedName>
        <fullName evidence="3 7">UTP--glucose-1-phosphate uridylyltransferase</fullName>
        <ecNumber evidence="2 7">2.7.7.9</ecNumber>
    </recommendedName>
    <alternativeName>
        <fullName evidence="7">UDP-glucose pyrophosphorylase</fullName>
    </alternativeName>
</protein>
<dbReference type="Proteomes" id="UP000032160">
    <property type="component" value="Chromosome I"/>
</dbReference>
<dbReference type="PATRIC" id="fig|1458461.3.peg.833"/>
<reference evidence="9 10" key="1">
    <citation type="journal article" date="2014" name="Front. Genet.">
        <title>Genome and metabolic network of "Candidatus Phaeomarinobacter ectocarpi" Ec32, a new candidate genus of Alphaproteobacteria frequently associated with brown algae.</title>
        <authorList>
            <person name="Dittami S.M."/>
            <person name="Barbeyron T."/>
            <person name="Boyen C."/>
            <person name="Cambefort J."/>
            <person name="Collet G."/>
            <person name="Delage L."/>
            <person name="Gobet A."/>
            <person name="Groisillier A."/>
            <person name="Leblanc C."/>
            <person name="Michel G."/>
            <person name="Scornet D."/>
            <person name="Siegel A."/>
            <person name="Tapia J.E."/>
            <person name="Tonon T."/>
        </authorList>
    </citation>
    <scope>NUCLEOTIDE SEQUENCE [LARGE SCALE GENOMIC DNA]</scope>
    <source>
        <strain evidence="9 10">Ec32</strain>
    </source>
</reference>
<proteinExistence type="inferred from homology"/>
<comment type="catalytic activity">
    <reaction evidence="6 7">
        <text>alpha-D-glucose 1-phosphate + UTP + H(+) = UDP-alpha-D-glucose + diphosphate</text>
        <dbReference type="Rhea" id="RHEA:19889"/>
        <dbReference type="ChEBI" id="CHEBI:15378"/>
        <dbReference type="ChEBI" id="CHEBI:33019"/>
        <dbReference type="ChEBI" id="CHEBI:46398"/>
        <dbReference type="ChEBI" id="CHEBI:58601"/>
        <dbReference type="ChEBI" id="CHEBI:58885"/>
        <dbReference type="EC" id="2.7.7.9"/>
    </reaction>
</comment>